<dbReference type="RefSeq" id="WP_261295479.1">
    <property type="nucleotide sequence ID" value="NZ_JANQBK010000016.1"/>
</dbReference>
<proteinExistence type="predicted"/>
<evidence type="ECO:0000313" key="2">
    <source>
        <dbReference type="Proteomes" id="UP001595713"/>
    </source>
</evidence>
<sequence length="113" mass="12667">MNDWAAVVGFALTLPDTYMDPFYGTPCPKVNKKAFVSPGGEAGSFHVMSPHGEKAILLQTDPDTFWQTPHYANWPGLLVRYGSADPQRVCDVIRRAWWDRASKAQRLAFGDRP</sequence>
<keyword evidence="2" id="KW-1185">Reference proteome</keyword>
<protein>
    <submittedName>
        <fullName evidence="1">MmcQ/YjbR family DNA-binding protein</fullName>
    </submittedName>
</protein>
<gene>
    <name evidence="1" type="ORF">ACFONA_08760</name>
</gene>
<dbReference type="InterPro" id="IPR058532">
    <property type="entry name" value="YjbR/MT2646/Rv2570-like"/>
</dbReference>
<keyword evidence="1" id="KW-0238">DNA-binding</keyword>
<dbReference type="Pfam" id="PF04237">
    <property type="entry name" value="YjbR"/>
    <property type="match status" value="1"/>
</dbReference>
<dbReference type="EMBL" id="JBHRXP010000003">
    <property type="protein sequence ID" value="MFC3580253.1"/>
    <property type="molecule type" value="Genomic_DNA"/>
</dbReference>
<evidence type="ECO:0000313" key="1">
    <source>
        <dbReference type="EMBL" id="MFC3580253.1"/>
    </source>
</evidence>
<comment type="caution">
    <text evidence="1">The sequence shown here is derived from an EMBL/GenBank/DDBJ whole genome shotgun (WGS) entry which is preliminary data.</text>
</comment>
<dbReference type="Proteomes" id="UP001595713">
    <property type="component" value="Unassembled WGS sequence"/>
</dbReference>
<reference evidence="2" key="1">
    <citation type="journal article" date="2019" name="Int. J. Syst. Evol. Microbiol.">
        <title>The Global Catalogue of Microorganisms (GCM) 10K type strain sequencing project: providing services to taxonomists for standard genome sequencing and annotation.</title>
        <authorList>
            <consortium name="The Broad Institute Genomics Platform"/>
            <consortium name="The Broad Institute Genome Sequencing Center for Infectious Disease"/>
            <person name="Wu L."/>
            <person name="Ma J."/>
        </authorList>
    </citation>
    <scope>NUCLEOTIDE SEQUENCE [LARGE SCALE GENOMIC DNA]</scope>
    <source>
        <strain evidence="2">KCTC 42739</strain>
    </source>
</reference>
<accession>A0ABV7SU90</accession>
<dbReference type="GO" id="GO:0003677">
    <property type="term" value="F:DNA binding"/>
    <property type="evidence" value="ECO:0007669"/>
    <property type="project" value="UniProtKB-KW"/>
</dbReference>
<name>A0ABV7SU90_9SPHN</name>
<organism evidence="1 2">
    <name type="scientific">Sphingomonas hylomeconis</name>
    <dbReference type="NCBI Taxonomy" id="1395958"/>
    <lineage>
        <taxon>Bacteria</taxon>
        <taxon>Pseudomonadati</taxon>
        <taxon>Pseudomonadota</taxon>
        <taxon>Alphaproteobacteria</taxon>
        <taxon>Sphingomonadales</taxon>
        <taxon>Sphingomonadaceae</taxon>
        <taxon>Sphingomonas</taxon>
    </lineage>
</organism>